<feature type="region of interest" description="Disordered" evidence="1">
    <location>
        <begin position="216"/>
        <end position="236"/>
    </location>
</feature>
<feature type="compositionally biased region" description="Low complexity" evidence="1">
    <location>
        <begin position="68"/>
        <end position="80"/>
    </location>
</feature>
<feature type="non-terminal residue" evidence="2">
    <location>
        <position position="236"/>
    </location>
</feature>
<feature type="compositionally biased region" description="Low complexity" evidence="1">
    <location>
        <begin position="172"/>
        <end position="187"/>
    </location>
</feature>
<keyword evidence="3" id="KW-1185">Reference proteome</keyword>
<dbReference type="OrthoDB" id="5984813at2759"/>
<gene>
    <name evidence="2" type="ORF">THAOC_21389</name>
</gene>
<accession>K0S147</accession>
<proteinExistence type="predicted"/>
<evidence type="ECO:0000313" key="3">
    <source>
        <dbReference type="Proteomes" id="UP000266841"/>
    </source>
</evidence>
<organism evidence="2 3">
    <name type="scientific">Thalassiosira oceanica</name>
    <name type="common">Marine diatom</name>
    <dbReference type="NCBI Taxonomy" id="159749"/>
    <lineage>
        <taxon>Eukaryota</taxon>
        <taxon>Sar</taxon>
        <taxon>Stramenopiles</taxon>
        <taxon>Ochrophyta</taxon>
        <taxon>Bacillariophyta</taxon>
        <taxon>Coscinodiscophyceae</taxon>
        <taxon>Thalassiosirophycidae</taxon>
        <taxon>Thalassiosirales</taxon>
        <taxon>Thalassiosiraceae</taxon>
        <taxon>Thalassiosira</taxon>
    </lineage>
</organism>
<evidence type="ECO:0000256" key="1">
    <source>
        <dbReference type="SAM" id="MobiDB-lite"/>
    </source>
</evidence>
<feature type="region of interest" description="Disordered" evidence="1">
    <location>
        <begin position="58"/>
        <end position="121"/>
    </location>
</feature>
<protein>
    <submittedName>
        <fullName evidence="2">Uncharacterized protein</fullName>
    </submittedName>
</protein>
<comment type="caution">
    <text evidence="2">The sequence shown here is derived from an EMBL/GenBank/DDBJ whole genome shotgun (WGS) entry which is preliminary data.</text>
</comment>
<feature type="region of interest" description="Disordered" evidence="1">
    <location>
        <begin position="1"/>
        <end position="27"/>
    </location>
</feature>
<dbReference type="EMBL" id="AGNL01025099">
    <property type="protein sequence ID" value="EJK58479.1"/>
    <property type="molecule type" value="Genomic_DNA"/>
</dbReference>
<reference evidence="2 3" key="1">
    <citation type="journal article" date="2012" name="Genome Biol.">
        <title>Genome and low-iron response of an oceanic diatom adapted to chronic iron limitation.</title>
        <authorList>
            <person name="Lommer M."/>
            <person name="Specht M."/>
            <person name="Roy A.S."/>
            <person name="Kraemer L."/>
            <person name="Andreson R."/>
            <person name="Gutowska M.A."/>
            <person name="Wolf J."/>
            <person name="Bergner S.V."/>
            <person name="Schilhabel M.B."/>
            <person name="Klostermeier U.C."/>
            <person name="Beiko R.G."/>
            <person name="Rosenstiel P."/>
            <person name="Hippler M."/>
            <person name="Laroche J."/>
        </authorList>
    </citation>
    <scope>NUCLEOTIDE SEQUENCE [LARGE SCALE GENOMIC DNA]</scope>
    <source>
        <strain evidence="2 3">CCMP1005</strain>
    </source>
</reference>
<dbReference type="Proteomes" id="UP000266841">
    <property type="component" value="Unassembled WGS sequence"/>
</dbReference>
<name>K0S147_THAOC</name>
<sequence length="236" mass="26138">MAAAATTKRRQSRVAAAQRAREDPQGVQSRRLFRPLWSCSGVHAVLRIVALSSYRFHTDPQNRDSHSSSEGSIGRSSSPSAIGTRWNREKRSRASDDRTLRERKAKRLSKLDPSQPFSTSVLARRIRERKSSAHFLAEGGFSTTTRTTTTPSRVTTEPLIHYGGNEPVTRQANGARNTSNNNNSSTRGGEERGDLAIYGFVQRSKTAILDFVITDTDAPSYGHQPSKKVLEKAAKR</sequence>
<evidence type="ECO:0000313" key="2">
    <source>
        <dbReference type="EMBL" id="EJK58479.1"/>
    </source>
</evidence>
<feature type="compositionally biased region" description="Basic and acidic residues" evidence="1">
    <location>
        <begin position="86"/>
        <end position="102"/>
    </location>
</feature>
<feature type="compositionally biased region" description="Basic and acidic residues" evidence="1">
    <location>
        <begin position="58"/>
        <end position="67"/>
    </location>
</feature>
<feature type="region of interest" description="Disordered" evidence="1">
    <location>
        <begin position="156"/>
        <end position="191"/>
    </location>
</feature>
<dbReference type="AlphaFoldDB" id="K0S147"/>